<dbReference type="InterPro" id="IPR048332">
    <property type="entry name" value="GD_AH_C"/>
</dbReference>
<evidence type="ECO:0000259" key="1">
    <source>
        <dbReference type="Pfam" id="PF20629"/>
    </source>
</evidence>
<evidence type="ECO:0000313" key="2">
    <source>
        <dbReference type="EMBL" id="SVA42253.1"/>
    </source>
</evidence>
<gene>
    <name evidence="2" type="ORF">METZ01_LOCUS95107</name>
</gene>
<dbReference type="Pfam" id="PF20629">
    <property type="entry name" value="GD_AH_C"/>
    <property type="match status" value="1"/>
</dbReference>
<organism evidence="2">
    <name type="scientific">marine metagenome</name>
    <dbReference type="NCBI Taxonomy" id="408172"/>
    <lineage>
        <taxon>unclassified sequences</taxon>
        <taxon>metagenomes</taxon>
        <taxon>ecological metagenomes</taxon>
    </lineage>
</organism>
<proteinExistence type="predicted"/>
<accession>A0A381VRS4</accession>
<dbReference type="EMBL" id="UINC01009420">
    <property type="protein sequence ID" value="SVA42253.1"/>
    <property type="molecule type" value="Genomic_DNA"/>
</dbReference>
<dbReference type="AlphaFoldDB" id="A0A381VRS4"/>
<feature type="domain" description="D-galactarate/Altronate dehydratase C-terminal" evidence="1">
    <location>
        <begin position="2"/>
        <end position="39"/>
    </location>
</feature>
<sequence>MNMDQAGDELIKTTIRTASGRLTCAEVLGHKEFIMTKLYRSA</sequence>
<protein>
    <recommendedName>
        <fullName evidence="1">D-galactarate/Altronate dehydratase C-terminal domain-containing protein</fullName>
    </recommendedName>
</protein>
<name>A0A381VRS4_9ZZZZ</name>
<reference evidence="2" key="1">
    <citation type="submission" date="2018-05" db="EMBL/GenBank/DDBJ databases">
        <authorList>
            <person name="Lanie J.A."/>
            <person name="Ng W.-L."/>
            <person name="Kazmierczak K.M."/>
            <person name="Andrzejewski T.M."/>
            <person name="Davidsen T.M."/>
            <person name="Wayne K.J."/>
            <person name="Tettelin H."/>
            <person name="Glass J.I."/>
            <person name="Rusch D."/>
            <person name="Podicherti R."/>
            <person name="Tsui H.-C.T."/>
            <person name="Winkler M.E."/>
        </authorList>
    </citation>
    <scope>NUCLEOTIDE SEQUENCE</scope>
</reference>